<dbReference type="VEuPathDB" id="TrichDB:TVAGG3_0699140"/>
<proteinExistence type="predicted"/>
<dbReference type="RefSeq" id="XP_001305189.1">
    <property type="nucleotide sequence ID" value="XM_001305188.1"/>
</dbReference>
<dbReference type="EMBL" id="DS113977">
    <property type="protein sequence ID" value="EAX92259.1"/>
    <property type="molecule type" value="Genomic_DNA"/>
</dbReference>
<dbReference type="SMR" id="A2FS44"/>
<dbReference type="Proteomes" id="UP000001542">
    <property type="component" value="Unassembled WGS sequence"/>
</dbReference>
<dbReference type="VEuPathDB" id="TrichDB:TVAG_167900"/>
<gene>
    <name evidence="1" type="ORF">TVAG_167900</name>
</gene>
<reference evidence="1" key="1">
    <citation type="submission" date="2006-10" db="EMBL/GenBank/DDBJ databases">
        <authorList>
            <person name="Amadeo P."/>
            <person name="Zhao Q."/>
            <person name="Wortman J."/>
            <person name="Fraser-Liggett C."/>
            <person name="Carlton J."/>
        </authorList>
    </citation>
    <scope>NUCLEOTIDE SEQUENCE</scope>
    <source>
        <strain evidence="1">G3</strain>
    </source>
</reference>
<evidence type="ECO:0000313" key="1">
    <source>
        <dbReference type="EMBL" id="EAX92259.1"/>
    </source>
</evidence>
<name>A2FS44_TRIV3</name>
<protein>
    <submittedName>
        <fullName evidence="1">Uncharacterized protein</fullName>
    </submittedName>
</protein>
<evidence type="ECO:0000313" key="2">
    <source>
        <dbReference type="Proteomes" id="UP000001542"/>
    </source>
</evidence>
<dbReference type="AlphaFoldDB" id="A2FS44"/>
<organism evidence="1 2">
    <name type="scientific">Trichomonas vaginalis (strain ATCC PRA-98 / G3)</name>
    <dbReference type="NCBI Taxonomy" id="412133"/>
    <lineage>
        <taxon>Eukaryota</taxon>
        <taxon>Metamonada</taxon>
        <taxon>Parabasalia</taxon>
        <taxon>Trichomonadida</taxon>
        <taxon>Trichomonadidae</taxon>
        <taxon>Trichomonas</taxon>
    </lineage>
</organism>
<keyword evidence="2" id="KW-1185">Reference proteome</keyword>
<reference evidence="1" key="2">
    <citation type="journal article" date="2007" name="Science">
        <title>Draft genome sequence of the sexually transmitted pathogen Trichomonas vaginalis.</title>
        <authorList>
            <person name="Carlton J.M."/>
            <person name="Hirt R.P."/>
            <person name="Silva J.C."/>
            <person name="Delcher A.L."/>
            <person name="Schatz M."/>
            <person name="Zhao Q."/>
            <person name="Wortman J.R."/>
            <person name="Bidwell S.L."/>
            <person name="Alsmark U.C.M."/>
            <person name="Besteiro S."/>
            <person name="Sicheritz-Ponten T."/>
            <person name="Noel C.J."/>
            <person name="Dacks J.B."/>
            <person name="Foster P.G."/>
            <person name="Simillion C."/>
            <person name="Van de Peer Y."/>
            <person name="Miranda-Saavedra D."/>
            <person name="Barton G.J."/>
            <person name="Westrop G.D."/>
            <person name="Mueller S."/>
            <person name="Dessi D."/>
            <person name="Fiori P.L."/>
            <person name="Ren Q."/>
            <person name="Paulsen I."/>
            <person name="Zhang H."/>
            <person name="Bastida-Corcuera F.D."/>
            <person name="Simoes-Barbosa A."/>
            <person name="Brown M.T."/>
            <person name="Hayes R.D."/>
            <person name="Mukherjee M."/>
            <person name="Okumura C.Y."/>
            <person name="Schneider R."/>
            <person name="Smith A.J."/>
            <person name="Vanacova S."/>
            <person name="Villalvazo M."/>
            <person name="Haas B.J."/>
            <person name="Pertea M."/>
            <person name="Feldblyum T.V."/>
            <person name="Utterback T.R."/>
            <person name="Shu C.L."/>
            <person name="Osoegawa K."/>
            <person name="de Jong P.J."/>
            <person name="Hrdy I."/>
            <person name="Horvathova L."/>
            <person name="Zubacova Z."/>
            <person name="Dolezal P."/>
            <person name="Malik S.B."/>
            <person name="Logsdon J.M. Jr."/>
            <person name="Henze K."/>
            <person name="Gupta A."/>
            <person name="Wang C.C."/>
            <person name="Dunne R.L."/>
            <person name="Upcroft J.A."/>
            <person name="Upcroft P."/>
            <person name="White O."/>
            <person name="Salzberg S.L."/>
            <person name="Tang P."/>
            <person name="Chiu C.-H."/>
            <person name="Lee Y.-S."/>
            <person name="Embley T.M."/>
            <person name="Coombs G.H."/>
            <person name="Mottram J.C."/>
            <person name="Tachezy J."/>
            <person name="Fraser-Liggett C.M."/>
            <person name="Johnson P.J."/>
        </authorList>
    </citation>
    <scope>NUCLEOTIDE SEQUENCE [LARGE SCALE GENOMIC DNA]</scope>
    <source>
        <strain evidence="1">G3</strain>
    </source>
</reference>
<accession>A2FS44</accession>
<sequence length="90" mass="10347">MARAAEFVFGVKDGDNYTKARAFIRHLREWIVTIGQFTKVTDQEGVVLQPGDVDKVTNMVMDSFNGKNFGYKNSIKRENVHHILERAFNQ</sequence>
<dbReference type="InParanoid" id="A2FS44"/>
<dbReference type="KEGG" id="tva:4749968"/>